<dbReference type="RefSeq" id="WP_231813401.1">
    <property type="nucleotide sequence ID" value="NZ_JAJOZR010000004.1"/>
</dbReference>
<reference evidence="1" key="1">
    <citation type="submission" date="2021-12" db="EMBL/GenBank/DDBJ databases">
        <authorList>
            <person name="Li Y."/>
        </authorList>
    </citation>
    <scope>NUCLEOTIDE SEQUENCE</scope>
    <source>
        <strain evidence="1">DKSPLA3</strain>
    </source>
</reference>
<evidence type="ECO:0000313" key="1">
    <source>
        <dbReference type="EMBL" id="MCD7109033.1"/>
    </source>
</evidence>
<accession>A0A9X1T6S2</accession>
<name>A0A9X1T6S2_9HYPH</name>
<evidence type="ECO:0000313" key="2">
    <source>
        <dbReference type="Proteomes" id="UP001139089"/>
    </source>
</evidence>
<proteinExistence type="predicted"/>
<protein>
    <submittedName>
        <fullName evidence="1">Uncharacterized protein</fullName>
    </submittedName>
</protein>
<keyword evidence="2" id="KW-1185">Reference proteome</keyword>
<dbReference type="Proteomes" id="UP001139089">
    <property type="component" value="Unassembled WGS sequence"/>
</dbReference>
<comment type="caution">
    <text evidence="1">The sequence shown here is derived from an EMBL/GenBank/DDBJ whole genome shotgun (WGS) entry which is preliminary data.</text>
</comment>
<gene>
    <name evidence="1" type="ORF">LRX75_08250</name>
</gene>
<dbReference type="EMBL" id="JAJOZR010000004">
    <property type="protein sequence ID" value="MCD7109033.1"/>
    <property type="molecule type" value="Genomic_DNA"/>
</dbReference>
<organism evidence="1 2">
    <name type="scientific">Rhizobium quercicola</name>
    <dbReference type="NCBI Taxonomy" id="2901226"/>
    <lineage>
        <taxon>Bacteria</taxon>
        <taxon>Pseudomonadati</taxon>
        <taxon>Pseudomonadota</taxon>
        <taxon>Alphaproteobacteria</taxon>
        <taxon>Hyphomicrobiales</taxon>
        <taxon>Rhizobiaceae</taxon>
        <taxon>Rhizobium/Agrobacterium group</taxon>
        <taxon>Rhizobium</taxon>
    </lineage>
</organism>
<dbReference type="AlphaFoldDB" id="A0A9X1T6S2"/>
<sequence length="408" mass="41381">MTYFATYLGNVASTEKTEVEDALRHSVFGDAAFIAKPSGHGRGGVMDARYDDATGYIFHLCAGPNSGALAGAIGIGTDEGAGGGLLISHKNASWGLNIVNNPGAGLGAYISGFAINPALQVDLYAGAGGVKLQARTGAGFKDGVSNAGSTTFTSATAAFTAADVGQAIAQLTSVGASSPFGSIPSGTTISAVVNSQTVTLSQAAGASGTGIRFRVGGRAVPASQPMLSLFDADGTTLRGSIQYGFFDWRTPVKVTGNASGTVALTAKGTSGQTADILAILNSADAQLFRVQASGRITAAYSSVFSNAGKTDQPAMQLSGYAATQPVVQFSQETASGTGDFFQMLDYSDQVVSRINYGGYVMTRKTAAPAAADLVNAELTFWYDEANAKFKITAKTAAGALVSGDVALA</sequence>